<dbReference type="EMBL" id="CAJVPU010011267">
    <property type="protein sequence ID" value="CAG8613124.1"/>
    <property type="molecule type" value="Genomic_DNA"/>
</dbReference>
<organism evidence="1 2">
    <name type="scientific">Dentiscutata heterogama</name>
    <dbReference type="NCBI Taxonomy" id="1316150"/>
    <lineage>
        <taxon>Eukaryota</taxon>
        <taxon>Fungi</taxon>
        <taxon>Fungi incertae sedis</taxon>
        <taxon>Mucoromycota</taxon>
        <taxon>Glomeromycotina</taxon>
        <taxon>Glomeromycetes</taxon>
        <taxon>Diversisporales</taxon>
        <taxon>Gigasporaceae</taxon>
        <taxon>Dentiscutata</taxon>
    </lineage>
</organism>
<accession>A0ACA9MUU5</accession>
<keyword evidence="2" id="KW-1185">Reference proteome</keyword>
<proteinExistence type="predicted"/>
<gene>
    <name evidence="1" type="ORF">DHETER_LOCUS7714</name>
</gene>
<evidence type="ECO:0000313" key="2">
    <source>
        <dbReference type="Proteomes" id="UP000789702"/>
    </source>
</evidence>
<evidence type="ECO:0000313" key="1">
    <source>
        <dbReference type="EMBL" id="CAG8613124.1"/>
    </source>
</evidence>
<reference evidence="1" key="1">
    <citation type="submission" date="2021-06" db="EMBL/GenBank/DDBJ databases">
        <authorList>
            <person name="Kallberg Y."/>
            <person name="Tangrot J."/>
            <person name="Rosling A."/>
        </authorList>
    </citation>
    <scope>NUCLEOTIDE SEQUENCE</scope>
    <source>
        <strain evidence="1">IL203A</strain>
    </source>
</reference>
<protein>
    <submittedName>
        <fullName evidence="1">10656_t:CDS:1</fullName>
    </submittedName>
</protein>
<name>A0ACA9MUU5_9GLOM</name>
<sequence>VNATNPASTSSDECNSYISESLIKSGPYYYVNFSIPPAYGYKLVLAYNNATQYSLFGYDIYGNRGEQIISFAIRFLDQNTNPSLFLEVSDSENIYSKETISSTFLQSISMTNTYQILPSESTSIFLERYVKKFIIPGWKATMGFQPDYEIISYLNSRKSSRRTQTNQNGSDFFTLGILADYDTIIIETEQRTHTILSSLGLLGGVWSIATIAYKLLFGDDSIQPFGLIQKFGHFNKLNQKKLTEHLSTIPLVQGSFNNIDGENRVVRLDKKINNLELFLRDYVVEVQQLDKIYKNIEK</sequence>
<dbReference type="Proteomes" id="UP000789702">
    <property type="component" value="Unassembled WGS sequence"/>
</dbReference>
<feature type="non-terminal residue" evidence="1">
    <location>
        <position position="1"/>
    </location>
</feature>
<comment type="caution">
    <text evidence="1">The sequence shown here is derived from an EMBL/GenBank/DDBJ whole genome shotgun (WGS) entry which is preliminary data.</text>
</comment>